<dbReference type="GO" id="GO:0005975">
    <property type="term" value="P:carbohydrate metabolic process"/>
    <property type="evidence" value="ECO:0007669"/>
    <property type="project" value="InterPro"/>
</dbReference>
<keyword evidence="4" id="KW-0732">Signal</keyword>
<evidence type="ECO:0000259" key="5">
    <source>
        <dbReference type="Pfam" id="PF00128"/>
    </source>
</evidence>
<feature type="domain" description="Glycosyl hydrolase family 13 catalytic" evidence="5">
    <location>
        <begin position="43"/>
        <end position="140"/>
    </location>
</feature>
<keyword evidence="7" id="KW-1185">Reference proteome</keyword>
<sequence length="153" mass="17068">MWQSSTLVTHERTQNLYLSKFICWVGDVHYGLRDSWRSQSIYQVLTDRFALTNGSTTQPCGWGNYCGGTWQGIVNKLDYIKGMGFTAVWISPVVENIPNSRYGQPYHGYWAQNIYALNTNYGTQEDLKALSAALHARGMASLSSAESNAGADV</sequence>
<evidence type="ECO:0000256" key="4">
    <source>
        <dbReference type="ARBA" id="ARBA00022729"/>
    </source>
</evidence>
<comment type="similarity">
    <text evidence="2">Belongs to the glycosyl hydrolase 13 family.</text>
</comment>
<evidence type="ECO:0000256" key="2">
    <source>
        <dbReference type="ARBA" id="ARBA00008061"/>
    </source>
</evidence>
<dbReference type="OrthoDB" id="204980at2759"/>
<accession>A0A2S6CN37</accession>
<dbReference type="PANTHER" id="PTHR10357">
    <property type="entry name" value="ALPHA-AMYLASE FAMILY MEMBER"/>
    <property type="match status" value="1"/>
</dbReference>
<dbReference type="EMBL" id="PNEN01000128">
    <property type="protein sequence ID" value="PPJ61155.1"/>
    <property type="molecule type" value="Genomic_DNA"/>
</dbReference>
<evidence type="ECO:0000256" key="1">
    <source>
        <dbReference type="ARBA" id="ARBA00001913"/>
    </source>
</evidence>
<organism evidence="6 7">
    <name type="scientific">Cercospora berteroae</name>
    <dbReference type="NCBI Taxonomy" id="357750"/>
    <lineage>
        <taxon>Eukaryota</taxon>
        <taxon>Fungi</taxon>
        <taxon>Dikarya</taxon>
        <taxon>Ascomycota</taxon>
        <taxon>Pezizomycotina</taxon>
        <taxon>Dothideomycetes</taxon>
        <taxon>Dothideomycetidae</taxon>
        <taxon>Mycosphaerellales</taxon>
        <taxon>Mycosphaerellaceae</taxon>
        <taxon>Cercospora</taxon>
    </lineage>
</organism>
<evidence type="ECO:0000313" key="7">
    <source>
        <dbReference type="Proteomes" id="UP000237631"/>
    </source>
</evidence>
<dbReference type="Pfam" id="PF00128">
    <property type="entry name" value="Alpha-amylase"/>
    <property type="match status" value="1"/>
</dbReference>
<proteinExistence type="inferred from homology"/>
<evidence type="ECO:0000256" key="3">
    <source>
        <dbReference type="ARBA" id="ARBA00022723"/>
    </source>
</evidence>
<keyword evidence="3" id="KW-0479">Metal-binding</keyword>
<comment type="cofactor">
    <cofactor evidence="1">
        <name>Ca(2+)</name>
        <dbReference type="ChEBI" id="CHEBI:29108"/>
    </cofactor>
</comment>
<dbReference type="Gene3D" id="3.20.20.80">
    <property type="entry name" value="Glycosidases"/>
    <property type="match status" value="1"/>
</dbReference>
<dbReference type="STRING" id="357750.A0A2S6CN37"/>
<dbReference type="InterPro" id="IPR006047">
    <property type="entry name" value="GH13_cat_dom"/>
</dbReference>
<dbReference type="SUPFAM" id="SSF51445">
    <property type="entry name" value="(Trans)glycosidases"/>
    <property type="match status" value="1"/>
</dbReference>
<evidence type="ECO:0000313" key="6">
    <source>
        <dbReference type="EMBL" id="PPJ61155.1"/>
    </source>
</evidence>
<dbReference type="Proteomes" id="UP000237631">
    <property type="component" value="Unassembled WGS sequence"/>
</dbReference>
<name>A0A2S6CN37_9PEZI</name>
<dbReference type="PANTHER" id="PTHR10357:SF215">
    <property type="entry name" value="ALPHA-AMYLASE 1"/>
    <property type="match status" value="1"/>
</dbReference>
<dbReference type="AlphaFoldDB" id="A0A2S6CN37"/>
<reference evidence="7" key="1">
    <citation type="journal article" date="2017" name="bioRxiv">
        <title>Conservation of a gene cluster reveals novel cercosporin biosynthetic mechanisms and extends production to the genus Colletotrichum.</title>
        <authorList>
            <person name="de Jonge R."/>
            <person name="Ebert M.K."/>
            <person name="Huitt-Roehl C.R."/>
            <person name="Pal P."/>
            <person name="Suttle J.C."/>
            <person name="Spanner R.E."/>
            <person name="Neubauer J.D."/>
            <person name="Jurick W.M.II."/>
            <person name="Stott K.A."/>
            <person name="Secor G.A."/>
            <person name="Thomma B.P.H.J."/>
            <person name="Van de Peer Y."/>
            <person name="Townsend C.A."/>
            <person name="Bolton M.D."/>
        </authorList>
    </citation>
    <scope>NUCLEOTIDE SEQUENCE [LARGE SCALE GENOMIC DNA]</scope>
    <source>
        <strain evidence="7">CBS538.71</strain>
    </source>
</reference>
<dbReference type="InterPro" id="IPR017853">
    <property type="entry name" value="GH"/>
</dbReference>
<gene>
    <name evidence="6" type="ORF">CBER1_04170</name>
</gene>
<comment type="caution">
    <text evidence="6">The sequence shown here is derived from an EMBL/GenBank/DDBJ whole genome shotgun (WGS) entry which is preliminary data.</text>
</comment>
<dbReference type="GO" id="GO:0046872">
    <property type="term" value="F:metal ion binding"/>
    <property type="evidence" value="ECO:0007669"/>
    <property type="project" value="UniProtKB-KW"/>
</dbReference>
<protein>
    <recommendedName>
        <fullName evidence="5">Glycosyl hydrolase family 13 catalytic domain-containing protein</fullName>
    </recommendedName>
</protein>